<dbReference type="RefSeq" id="WP_052542420.1">
    <property type="nucleotide sequence ID" value="NZ_JACHBQ010000001.1"/>
</dbReference>
<proteinExistence type="predicted"/>
<sequence>MRTLAAAHHRFFALATIAALIGTALVVGMPPAPAHAAPQHLLVAADEPSTFDPGSIVSDYNFFNPDAMTEDEIQTFLEERSCVRTDASPCAWEYRETTTDEPVQQLGHCDAYLGAPNEKASRIIAKVAEACTISPRVLLVLLQKEQSLLTRPTESGYLRATGYACPDTADCNTEYFGFFNQVYNAAWQFRQYTQEPDRAYQRGPVNVGFNPNAECGDSTVDIQNQATANLYNYTPYQPNAAAVANVGDTGDGCSTYGNLNFWAFYEQWFGDPTAMPYPAVLGECLNYPSGQTCRTPELLPAL</sequence>
<dbReference type="EMBL" id="JACHBQ010000001">
    <property type="protein sequence ID" value="MBB5642645.1"/>
    <property type="molecule type" value="Genomic_DNA"/>
</dbReference>
<gene>
    <name evidence="2" type="ORF">BJ997_003193</name>
</gene>
<feature type="chain" id="PRO_5030541811" description="Hemagglutinin" evidence="1">
    <location>
        <begin position="37"/>
        <end position="302"/>
    </location>
</feature>
<dbReference type="Proteomes" id="UP000561726">
    <property type="component" value="Unassembled WGS sequence"/>
</dbReference>
<comment type="caution">
    <text evidence="2">The sequence shown here is derived from an EMBL/GenBank/DDBJ whole genome shotgun (WGS) entry which is preliminary data.</text>
</comment>
<evidence type="ECO:0000313" key="2">
    <source>
        <dbReference type="EMBL" id="MBB5642645.1"/>
    </source>
</evidence>
<dbReference type="AlphaFoldDB" id="A0A7W8ZZ81"/>
<name>A0A7W8ZZ81_9MICO</name>
<feature type="signal peptide" evidence="1">
    <location>
        <begin position="1"/>
        <end position="36"/>
    </location>
</feature>
<reference evidence="2 3" key="1">
    <citation type="submission" date="2020-08" db="EMBL/GenBank/DDBJ databases">
        <title>Sequencing the genomes of 1000 actinobacteria strains.</title>
        <authorList>
            <person name="Klenk H.-P."/>
        </authorList>
    </citation>
    <scope>NUCLEOTIDE SEQUENCE [LARGE SCALE GENOMIC DNA]</scope>
    <source>
        <strain evidence="2 3">DSM 21065</strain>
    </source>
</reference>
<evidence type="ECO:0008006" key="4">
    <source>
        <dbReference type="Google" id="ProtNLM"/>
    </source>
</evidence>
<accession>A0A7W8ZZ81</accession>
<keyword evidence="1" id="KW-0732">Signal</keyword>
<evidence type="ECO:0000313" key="3">
    <source>
        <dbReference type="Proteomes" id="UP000561726"/>
    </source>
</evidence>
<evidence type="ECO:0000256" key="1">
    <source>
        <dbReference type="SAM" id="SignalP"/>
    </source>
</evidence>
<dbReference type="OrthoDB" id="9764271at2"/>
<organism evidence="2 3">
    <name type="scientific">Cryobacterium roopkundense</name>
    <dbReference type="NCBI Taxonomy" id="1001240"/>
    <lineage>
        <taxon>Bacteria</taxon>
        <taxon>Bacillati</taxon>
        <taxon>Actinomycetota</taxon>
        <taxon>Actinomycetes</taxon>
        <taxon>Micrococcales</taxon>
        <taxon>Microbacteriaceae</taxon>
        <taxon>Cryobacterium</taxon>
    </lineage>
</organism>
<protein>
    <recommendedName>
        <fullName evidence="4">Hemagglutinin</fullName>
    </recommendedName>
</protein>